<dbReference type="Gene3D" id="3.60.21.10">
    <property type="match status" value="1"/>
</dbReference>
<evidence type="ECO:0000256" key="1">
    <source>
        <dbReference type="ARBA" id="ARBA00001936"/>
    </source>
</evidence>
<dbReference type="Proteomes" id="UP000324800">
    <property type="component" value="Unassembled WGS sequence"/>
</dbReference>
<comment type="similarity">
    <text evidence="4">Belongs to the PPP phosphatase family.</text>
</comment>
<organism evidence="6 7">
    <name type="scientific">Streblomastix strix</name>
    <dbReference type="NCBI Taxonomy" id="222440"/>
    <lineage>
        <taxon>Eukaryota</taxon>
        <taxon>Metamonada</taxon>
        <taxon>Preaxostyla</taxon>
        <taxon>Oxymonadida</taxon>
        <taxon>Streblomastigidae</taxon>
        <taxon>Streblomastix</taxon>
    </lineage>
</organism>
<evidence type="ECO:0000313" key="6">
    <source>
        <dbReference type="EMBL" id="KAA6383308.1"/>
    </source>
</evidence>
<evidence type="ECO:0000256" key="3">
    <source>
        <dbReference type="ARBA" id="ARBA00023211"/>
    </source>
</evidence>
<sequence length="283" mass="31763">MAPPKKKKTETSSDILDVPDRIGPDYIAKLIDAFRAQKRLKNNLPSVDNPYLFNGDWVDRGPLGCEITLLLFAIKLSVPRAIHLIRGNHESFNCTKDYGFKAEVIDKYDLSVYQNFLHCFNALPICAVINRKAFVVHGGLFGRMNVTLEEIKSINRFNEPGEEGGEQLMAQMLWSDASETNGLRPANRPFGVLFGSDVTQSFLDTNSLSIVIRSHEQRQQGYSIEHDGNLITVFSAPGYCGCDNKGAYLILSGRTCQQQFRIMNPVPHPVSKQYFNEALLFGK</sequence>
<keyword evidence="3" id="KW-0464">Manganese</keyword>
<dbReference type="InterPro" id="IPR029052">
    <property type="entry name" value="Metallo-depent_PP-like"/>
</dbReference>
<keyword evidence="4" id="KW-0378">Hydrolase</keyword>
<name>A0A5J4VL33_9EUKA</name>
<reference evidence="6 7" key="1">
    <citation type="submission" date="2019-03" db="EMBL/GenBank/DDBJ databases">
        <title>Single cell metagenomics reveals metabolic interactions within the superorganism composed of flagellate Streblomastix strix and complex community of Bacteroidetes bacteria on its surface.</title>
        <authorList>
            <person name="Treitli S.C."/>
            <person name="Kolisko M."/>
            <person name="Husnik F."/>
            <person name="Keeling P."/>
            <person name="Hampl V."/>
        </authorList>
    </citation>
    <scope>NUCLEOTIDE SEQUENCE [LARGE SCALE GENOMIC DNA]</scope>
    <source>
        <strain evidence="6">ST1C</strain>
    </source>
</reference>
<dbReference type="GO" id="GO:0004722">
    <property type="term" value="F:protein serine/threonine phosphatase activity"/>
    <property type="evidence" value="ECO:0007669"/>
    <property type="project" value="UniProtKB-EC"/>
</dbReference>
<dbReference type="InterPro" id="IPR004843">
    <property type="entry name" value="Calcineurin-like_PHP"/>
</dbReference>
<evidence type="ECO:0000256" key="2">
    <source>
        <dbReference type="ARBA" id="ARBA00022723"/>
    </source>
</evidence>
<accession>A0A5J4VL33</accession>
<dbReference type="SUPFAM" id="SSF56300">
    <property type="entry name" value="Metallo-dependent phosphatases"/>
    <property type="match status" value="1"/>
</dbReference>
<dbReference type="Pfam" id="PF00149">
    <property type="entry name" value="Metallophos"/>
    <property type="match status" value="1"/>
</dbReference>
<dbReference type="GO" id="GO:0046872">
    <property type="term" value="F:metal ion binding"/>
    <property type="evidence" value="ECO:0007669"/>
    <property type="project" value="UniProtKB-KW"/>
</dbReference>
<comment type="cofactor">
    <cofactor evidence="1">
        <name>Mn(2+)</name>
        <dbReference type="ChEBI" id="CHEBI:29035"/>
    </cofactor>
</comment>
<dbReference type="PANTHER" id="PTHR45668">
    <property type="entry name" value="SERINE/THREONINE-PROTEIN PHOSPHATASE 5-RELATED"/>
    <property type="match status" value="1"/>
</dbReference>
<keyword evidence="2" id="KW-0479">Metal-binding</keyword>
<dbReference type="PANTHER" id="PTHR45668:SF9">
    <property type="entry name" value="SERINE_THREONINE-PROTEIN PHOSPHATASE 7"/>
    <property type="match status" value="1"/>
</dbReference>
<dbReference type="InterPro" id="IPR051134">
    <property type="entry name" value="PPP_phosphatase"/>
</dbReference>
<dbReference type="EMBL" id="SNRW01006317">
    <property type="protein sequence ID" value="KAA6383308.1"/>
    <property type="molecule type" value="Genomic_DNA"/>
</dbReference>
<feature type="domain" description="Serine/threonine specific protein phosphatases" evidence="5">
    <location>
        <begin position="85"/>
        <end position="90"/>
    </location>
</feature>
<protein>
    <recommendedName>
        <fullName evidence="4">Serine/threonine-protein phosphatase</fullName>
        <ecNumber evidence="4">3.1.3.16</ecNumber>
    </recommendedName>
</protein>
<dbReference type="PROSITE" id="PS00125">
    <property type="entry name" value="SER_THR_PHOSPHATASE"/>
    <property type="match status" value="1"/>
</dbReference>
<dbReference type="InterPro" id="IPR006186">
    <property type="entry name" value="Ser/Thr-sp_prot-phosphatase"/>
</dbReference>
<evidence type="ECO:0000259" key="5">
    <source>
        <dbReference type="PROSITE" id="PS00125"/>
    </source>
</evidence>
<dbReference type="PRINTS" id="PR00114">
    <property type="entry name" value="STPHPHTASE"/>
</dbReference>
<comment type="catalytic activity">
    <reaction evidence="4">
        <text>O-phospho-L-threonyl-[protein] + H2O = L-threonyl-[protein] + phosphate</text>
        <dbReference type="Rhea" id="RHEA:47004"/>
        <dbReference type="Rhea" id="RHEA-COMP:11060"/>
        <dbReference type="Rhea" id="RHEA-COMP:11605"/>
        <dbReference type="ChEBI" id="CHEBI:15377"/>
        <dbReference type="ChEBI" id="CHEBI:30013"/>
        <dbReference type="ChEBI" id="CHEBI:43474"/>
        <dbReference type="ChEBI" id="CHEBI:61977"/>
        <dbReference type="EC" id="3.1.3.16"/>
    </reaction>
</comment>
<dbReference type="SMART" id="SM00156">
    <property type="entry name" value="PP2Ac"/>
    <property type="match status" value="1"/>
</dbReference>
<dbReference type="AlphaFoldDB" id="A0A5J4VL33"/>
<comment type="caution">
    <text evidence="6">The sequence shown here is derived from an EMBL/GenBank/DDBJ whole genome shotgun (WGS) entry which is preliminary data.</text>
</comment>
<dbReference type="OrthoDB" id="445564at2759"/>
<evidence type="ECO:0000313" key="7">
    <source>
        <dbReference type="Proteomes" id="UP000324800"/>
    </source>
</evidence>
<gene>
    <name evidence="6" type="ORF">EZS28_021168</name>
</gene>
<proteinExistence type="inferred from homology"/>
<dbReference type="EC" id="3.1.3.16" evidence="4"/>
<evidence type="ECO:0000256" key="4">
    <source>
        <dbReference type="RuleBase" id="RU004273"/>
    </source>
</evidence>